<reference evidence="2" key="1">
    <citation type="submission" date="2023-10" db="EMBL/GenBank/DDBJ databases">
        <authorList>
            <person name="Chen Y."/>
            <person name="Shah S."/>
            <person name="Dougan E. K."/>
            <person name="Thang M."/>
            <person name="Chan C."/>
        </authorList>
    </citation>
    <scope>NUCLEOTIDE SEQUENCE [LARGE SCALE GENOMIC DNA]</scope>
</reference>
<proteinExistence type="predicted"/>
<evidence type="ECO:0000313" key="3">
    <source>
        <dbReference type="Proteomes" id="UP001189429"/>
    </source>
</evidence>
<gene>
    <name evidence="2" type="ORF">PCOR1329_LOCUS84234</name>
</gene>
<evidence type="ECO:0000313" key="2">
    <source>
        <dbReference type="EMBL" id="CAK0909943.1"/>
    </source>
</evidence>
<feature type="coiled-coil region" evidence="1">
    <location>
        <begin position="129"/>
        <end position="156"/>
    </location>
</feature>
<accession>A0ABN9YEN5</accession>
<feature type="non-terminal residue" evidence="2">
    <location>
        <position position="1"/>
    </location>
</feature>
<keyword evidence="1" id="KW-0175">Coiled coil</keyword>
<name>A0ABN9YEN5_9DINO</name>
<sequence>TIRLEDPREQAPHCLEIYDGQVSGMTHSLEREGLPSHPTWQGVHGVKRAAHAGCETLGNEAKLDVWPTTQHSEPLRLSARRLDPENTTLPTSAAVPLARGVAAGLAPGVWRASVVSAAAARRQRRARAVESADNLVKRLVKANRVLQEQLEELQAVVGDDSELSARLLLVVPMLAAATTGRVASKLQIARRNTA</sequence>
<comment type="caution">
    <text evidence="2">The sequence shown here is derived from an EMBL/GenBank/DDBJ whole genome shotgun (WGS) entry which is preliminary data.</text>
</comment>
<organism evidence="2 3">
    <name type="scientific">Prorocentrum cordatum</name>
    <dbReference type="NCBI Taxonomy" id="2364126"/>
    <lineage>
        <taxon>Eukaryota</taxon>
        <taxon>Sar</taxon>
        <taxon>Alveolata</taxon>
        <taxon>Dinophyceae</taxon>
        <taxon>Prorocentrales</taxon>
        <taxon>Prorocentraceae</taxon>
        <taxon>Prorocentrum</taxon>
    </lineage>
</organism>
<dbReference type="EMBL" id="CAUYUJ010022290">
    <property type="protein sequence ID" value="CAK0909943.1"/>
    <property type="molecule type" value="Genomic_DNA"/>
</dbReference>
<evidence type="ECO:0000256" key="1">
    <source>
        <dbReference type="SAM" id="Coils"/>
    </source>
</evidence>
<dbReference type="Proteomes" id="UP001189429">
    <property type="component" value="Unassembled WGS sequence"/>
</dbReference>
<keyword evidence="3" id="KW-1185">Reference proteome</keyword>
<feature type="non-terminal residue" evidence="2">
    <location>
        <position position="194"/>
    </location>
</feature>
<protein>
    <submittedName>
        <fullName evidence="2">Uncharacterized protein</fullName>
    </submittedName>
</protein>